<proteinExistence type="predicted"/>
<sequence>MEKSRKKTKEKEIMNPRGINFLAKNLPFYRRTDIRNRIKETAMISPSTLEKNSKINSNITVGIGEKIAYN</sequence>
<dbReference type="AlphaFoldDB" id="A0A915HS38"/>
<name>A0A915HS38_ROMCU</name>
<dbReference type="WBParaSite" id="nRc.2.0.1.t04738-RA">
    <property type="protein sequence ID" value="nRc.2.0.1.t04738-RA"/>
    <property type="gene ID" value="nRc.2.0.1.g04738"/>
</dbReference>
<keyword evidence="1" id="KW-1185">Reference proteome</keyword>
<evidence type="ECO:0000313" key="2">
    <source>
        <dbReference type="WBParaSite" id="nRc.2.0.1.t04738-RA"/>
    </source>
</evidence>
<accession>A0A915HS38</accession>
<evidence type="ECO:0000313" key="1">
    <source>
        <dbReference type="Proteomes" id="UP000887565"/>
    </source>
</evidence>
<reference evidence="2" key="1">
    <citation type="submission" date="2022-11" db="UniProtKB">
        <authorList>
            <consortium name="WormBaseParasite"/>
        </authorList>
    </citation>
    <scope>IDENTIFICATION</scope>
</reference>
<organism evidence="1 2">
    <name type="scientific">Romanomermis culicivorax</name>
    <name type="common">Nematode worm</name>
    <dbReference type="NCBI Taxonomy" id="13658"/>
    <lineage>
        <taxon>Eukaryota</taxon>
        <taxon>Metazoa</taxon>
        <taxon>Ecdysozoa</taxon>
        <taxon>Nematoda</taxon>
        <taxon>Enoplea</taxon>
        <taxon>Dorylaimia</taxon>
        <taxon>Mermithida</taxon>
        <taxon>Mermithoidea</taxon>
        <taxon>Mermithidae</taxon>
        <taxon>Romanomermis</taxon>
    </lineage>
</organism>
<dbReference type="Proteomes" id="UP000887565">
    <property type="component" value="Unplaced"/>
</dbReference>
<protein>
    <submittedName>
        <fullName evidence="2">Uncharacterized protein</fullName>
    </submittedName>
</protein>